<organism evidence="2 3">
    <name type="scientific">Pelagovum pacificum</name>
    <dbReference type="NCBI Taxonomy" id="2588711"/>
    <lineage>
        <taxon>Bacteria</taxon>
        <taxon>Pseudomonadati</taxon>
        <taxon>Pseudomonadota</taxon>
        <taxon>Alphaproteobacteria</taxon>
        <taxon>Rhodobacterales</taxon>
        <taxon>Paracoccaceae</taxon>
        <taxon>Pelagovum</taxon>
    </lineage>
</organism>
<dbReference type="PANTHER" id="PTHR45947:SF3">
    <property type="entry name" value="SULFOQUINOVOSYL TRANSFERASE SQD2"/>
    <property type="match status" value="1"/>
</dbReference>
<dbReference type="InterPro" id="IPR050194">
    <property type="entry name" value="Glycosyltransferase_grp1"/>
</dbReference>
<evidence type="ECO:0000313" key="2">
    <source>
        <dbReference type="EMBL" id="TNY32051.1"/>
    </source>
</evidence>
<evidence type="ECO:0000313" key="3">
    <source>
        <dbReference type="Proteomes" id="UP000314011"/>
    </source>
</evidence>
<protein>
    <submittedName>
        <fullName evidence="2">Glycosyltransferase family 4 protein</fullName>
    </submittedName>
</protein>
<accession>A0A5C5GDK8</accession>
<dbReference type="CDD" id="cd03801">
    <property type="entry name" value="GT4_PimA-like"/>
    <property type="match status" value="1"/>
</dbReference>
<dbReference type="Gene3D" id="3.40.50.2000">
    <property type="entry name" value="Glycogen Phosphorylase B"/>
    <property type="match status" value="2"/>
</dbReference>
<dbReference type="Pfam" id="PF13579">
    <property type="entry name" value="Glyco_trans_4_4"/>
    <property type="match status" value="1"/>
</dbReference>
<keyword evidence="2" id="KW-0808">Transferase</keyword>
<proteinExistence type="predicted"/>
<dbReference type="PANTHER" id="PTHR45947">
    <property type="entry name" value="SULFOQUINOVOSYL TRANSFERASE SQD2"/>
    <property type="match status" value="1"/>
</dbReference>
<dbReference type="Pfam" id="PF13692">
    <property type="entry name" value="Glyco_trans_1_4"/>
    <property type="match status" value="1"/>
</dbReference>
<dbReference type="RefSeq" id="WP_140192730.1">
    <property type="nucleotide sequence ID" value="NZ_CP065915.1"/>
</dbReference>
<feature type="domain" description="Glycosyltransferase subfamily 4-like N-terminal" evidence="1">
    <location>
        <begin position="19"/>
        <end position="164"/>
    </location>
</feature>
<dbReference type="SUPFAM" id="SSF53756">
    <property type="entry name" value="UDP-Glycosyltransferase/glycogen phosphorylase"/>
    <property type="match status" value="1"/>
</dbReference>
<reference evidence="2 3" key="1">
    <citation type="submission" date="2019-06" db="EMBL/GenBank/DDBJ databases">
        <title>Genome of new Rhodobacteraceae sp. SM1903.</title>
        <authorList>
            <person name="Ren X."/>
        </authorList>
    </citation>
    <scope>NUCLEOTIDE SEQUENCE [LARGE SCALE GENOMIC DNA]</scope>
    <source>
        <strain evidence="2 3">SM1903</strain>
    </source>
</reference>
<dbReference type="EMBL" id="VFFF01000001">
    <property type="protein sequence ID" value="TNY32051.1"/>
    <property type="molecule type" value="Genomic_DNA"/>
</dbReference>
<dbReference type="Proteomes" id="UP000314011">
    <property type="component" value="Unassembled WGS sequence"/>
</dbReference>
<dbReference type="InterPro" id="IPR028098">
    <property type="entry name" value="Glyco_trans_4-like_N"/>
</dbReference>
<evidence type="ECO:0000259" key="1">
    <source>
        <dbReference type="Pfam" id="PF13579"/>
    </source>
</evidence>
<comment type="caution">
    <text evidence="2">The sequence shown here is derived from an EMBL/GenBank/DDBJ whole genome shotgun (WGS) entry which is preliminary data.</text>
</comment>
<sequence>MPKPGLLICLTYHLPNVSGLTLSAHALALHLAGRGYPVRIATARHPADLPAREEVEGLEVHRSRALAIVAKAAVMPGYAATVWRALDDMSAVNLYLPNLDAAVVAIVARLRGRRLIVTYACSVSRRTLFDRFSRLVAASTHLVAGLLADRIHVVSEDYAAQSTFCRLFRRKLDFAPYAVPLPLGPDEPARPTPPDDVAVIGFVGRISRQKSLELLLDAIPDVADRLGRDVRLDLIGPAEGVIGESYWPGIKLRIEESGGRMRYRGVLRGEALAAAYRELDVLVLPSADRLESYGLVQVEAMLRGVPVVASDRPGVRLPVQETGMGELFSSGDVGALVEALVKVLADPGRYCCDSSQVEARLGNAVAARPYVSLLEAIEAESGR</sequence>
<dbReference type="GO" id="GO:0016757">
    <property type="term" value="F:glycosyltransferase activity"/>
    <property type="evidence" value="ECO:0007669"/>
    <property type="project" value="TreeGrafter"/>
</dbReference>
<name>A0A5C5GDK8_9RHOB</name>
<dbReference type="AlphaFoldDB" id="A0A5C5GDK8"/>
<keyword evidence="3" id="KW-1185">Reference proteome</keyword>
<dbReference type="OrthoDB" id="5443996at2"/>
<gene>
    <name evidence="2" type="ORF">FHY64_01755</name>
</gene>